<comment type="caution">
    <text evidence="1">The sequence shown here is derived from an EMBL/GenBank/DDBJ whole genome shotgun (WGS) entry which is preliminary data.</text>
</comment>
<reference evidence="1" key="1">
    <citation type="submission" date="2020-05" db="EMBL/GenBank/DDBJ databases">
        <title>Fertoebacter nigrum gen. nov., sp. nov., a new member of the family Rhodobacteraceae.</title>
        <authorList>
            <person name="Szuroczki S."/>
            <person name="Abbaszade G."/>
            <person name="Buni D."/>
            <person name="Schumann P."/>
            <person name="Toth E."/>
        </authorList>
    </citation>
    <scope>NUCLEOTIDE SEQUENCE</scope>
    <source>
        <strain evidence="1">RG-N-1a</strain>
    </source>
</reference>
<dbReference type="AlphaFoldDB" id="A0A8X8KNP2"/>
<sequence>MQEFPHSLSPLLSLLLAVLSLCLVVCEALLELLMISQKESERLENLTVSDIKLPDYAVITYAVCTIDKNACGWGGWMLEGTFTTSDAKTVILANGDDPLPTVTLQICPNCGGTIVRTDTAHLYDLAGQADLRMECR</sequence>
<evidence type="ECO:0000313" key="2">
    <source>
        <dbReference type="Proteomes" id="UP000484076"/>
    </source>
</evidence>
<evidence type="ECO:0000313" key="1">
    <source>
        <dbReference type="EMBL" id="NUB44250.1"/>
    </source>
</evidence>
<accession>A0A8X8KNP2</accession>
<name>A0A8X8KNP2_9RHOB</name>
<organism evidence="1 2">
    <name type="scientific">Fertoeibacter niger</name>
    <dbReference type="NCBI Taxonomy" id="2656921"/>
    <lineage>
        <taxon>Bacteria</taxon>
        <taxon>Pseudomonadati</taxon>
        <taxon>Pseudomonadota</taxon>
        <taxon>Alphaproteobacteria</taxon>
        <taxon>Rhodobacterales</taxon>
        <taxon>Paracoccaceae</taxon>
        <taxon>Fertoeibacter</taxon>
    </lineage>
</organism>
<protein>
    <submittedName>
        <fullName evidence="1">Uncharacterized protein</fullName>
    </submittedName>
</protein>
<dbReference type="EMBL" id="WHUT02000003">
    <property type="protein sequence ID" value="NUB44250.1"/>
    <property type="molecule type" value="Genomic_DNA"/>
</dbReference>
<keyword evidence="2" id="KW-1185">Reference proteome</keyword>
<gene>
    <name evidence="1" type="ORF">GEU84_007640</name>
</gene>
<dbReference type="Proteomes" id="UP000484076">
    <property type="component" value="Unassembled WGS sequence"/>
</dbReference>
<dbReference type="RefSeq" id="WP_152824537.1">
    <property type="nucleotide sequence ID" value="NZ_WHUT02000003.1"/>
</dbReference>
<proteinExistence type="predicted"/>